<dbReference type="STRING" id="3871.A0A4P1QRR8"/>
<proteinExistence type="predicted"/>
<dbReference type="PANTHER" id="PTHR33130:SF43">
    <property type="entry name" value="OS01G0688600 PROTEIN"/>
    <property type="match status" value="1"/>
</dbReference>
<feature type="region of interest" description="Disordered" evidence="1">
    <location>
        <begin position="246"/>
        <end position="266"/>
    </location>
</feature>
<organism evidence="2 3">
    <name type="scientific">Lupinus angustifolius</name>
    <name type="common">Narrow-leaved blue lupine</name>
    <dbReference type="NCBI Taxonomy" id="3871"/>
    <lineage>
        <taxon>Eukaryota</taxon>
        <taxon>Viridiplantae</taxon>
        <taxon>Streptophyta</taxon>
        <taxon>Embryophyta</taxon>
        <taxon>Tracheophyta</taxon>
        <taxon>Spermatophyta</taxon>
        <taxon>Magnoliopsida</taxon>
        <taxon>eudicotyledons</taxon>
        <taxon>Gunneridae</taxon>
        <taxon>Pentapetalae</taxon>
        <taxon>rosids</taxon>
        <taxon>fabids</taxon>
        <taxon>Fabales</taxon>
        <taxon>Fabaceae</taxon>
        <taxon>Papilionoideae</taxon>
        <taxon>50 kb inversion clade</taxon>
        <taxon>genistoids sensu lato</taxon>
        <taxon>core genistoids</taxon>
        <taxon>Genisteae</taxon>
        <taxon>Lupinus</taxon>
    </lineage>
</organism>
<dbReference type="OrthoDB" id="10367212at2759"/>
<feature type="region of interest" description="Disordered" evidence="1">
    <location>
        <begin position="57"/>
        <end position="76"/>
    </location>
</feature>
<dbReference type="Gramene" id="OIV93129">
    <property type="protein sequence ID" value="OIV93129"/>
    <property type="gene ID" value="TanjilG_20791"/>
</dbReference>
<name>A0A4P1QRR8_LUPAN</name>
<dbReference type="AlphaFoldDB" id="A0A4P1QRR8"/>
<feature type="region of interest" description="Disordered" evidence="1">
    <location>
        <begin position="290"/>
        <end position="315"/>
    </location>
</feature>
<dbReference type="Proteomes" id="UP000188354">
    <property type="component" value="Chromosome LG18"/>
</dbReference>
<reference evidence="2 3" key="1">
    <citation type="journal article" date="2017" name="Plant Biotechnol. J.">
        <title>A comprehensive draft genome sequence for lupin (Lupinus angustifolius), an emerging health food: insights into plant-microbe interactions and legume evolution.</title>
        <authorList>
            <person name="Hane J.K."/>
            <person name="Ming Y."/>
            <person name="Kamphuis L.G."/>
            <person name="Nelson M.N."/>
            <person name="Garg G."/>
            <person name="Atkins C.A."/>
            <person name="Bayer P.E."/>
            <person name="Bravo A."/>
            <person name="Bringans S."/>
            <person name="Cannon S."/>
            <person name="Edwards D."/>
            <person name="Foley R."/>
            <person name="Gao L.L."/>
            <person name="Harrison M.J."/>
            <person name="Huang W."/>
            <person name="Hurgobin B."/>
            <person name="Li S."/>
            <person name="Liu C.W."/>
            <person name="McGrath A."/>
            <person name="Morahan G."/>
            <person name="Murray J."/>
            <person name="Weller J."/>
            <person name="Jian J."/>
            <person name="Singh K.B."/>
        </authorList>
    </citation>
    <scope>NUCLEOTIDE SEQUENCE [LARGE SCALE GENOMIC DNA]</scope>
    <source>
        <strain evidence="3">cv. Tanjil</strain>
        <tissue evidence="2">Whole plant</tissue>
    </source>
</reference>
<evidence type="ECO:0000313" key="3">
    <source>
        <dbReference type="Proteomes" id="UP000188354"/>
    </source>
</evidence>
<evidence type="ECO:0008006" key="4">
    <source>
        <dbReference type="Google" id="ProtNLM"/>
    </source>
</evidence>
<feature type="region of interest" description="Disordered" evidence="1">
    <location>
        <begin position="89"/>
        <end position="111"/>
    </location>
</feature>
<feature type="compositionally biased region" description="Basic and acidic residues" evidence="1">
    <location>
        <begin position="57"/>
        <end position="69"/>
    </location>
</feature>
<dbReference type="KEGG" id="lang:109332148"/>
<feature type="region of interest" description="Disordered" evidence="1">
    <location>
        <begin position="134"/>
        <end position="169"/>
    </location>
</feature>
<accession>A0A4P1QRR8</accession>
<sequence>MVLLGFAEDRVPIPVPAYMATTPKRSNRLHNFTLPSSLKWGSQRYLRCANSSAAAHAEAEASGSRDRRSPASWSDDSTANWMMEFKTERNVRSSRMRKPRIDGGDGDNDEGIDAVRKKLVLDLKTAAEKMKDEILRKEVEDEEKEEERESSPPPPPAEQARPWNLRTRRREEIKPFFSAVGNGKRLKIEEKKPNSSSPLRNNTNCNGNGNSGGAVKLPKLRSNCEKTKQREKFSVQLSKKEIEEDFAAMVGRRPPRRPIKRPRDVQRQMDTLFPGLWLTEVTADLYKVTEASENGGGKVRKGKGKMHLSESDDEE</sequence>
<dbReference type="InterPro" id="IPR012438">
    <property type="entry name" value="DUF1639"/>
</dbReference>
<feature type="region of interest" description="Disordered" evidence="1">
    <location>
        <begin position="184"/>
        <end position="217"/>
    </location>
</feature>
<dbReference type="Pfam" id="PF07797">
    <property type="entry name" value="DUF1639"/>
    <property type="match status" value="1"/>
</dbReference>
<gene>
    <name evidence="2" type="ORF">TanjilG_20791</name>
</gene>
<dbReference type="PANTHER" id="PTHR33130">
    <property type="entry name" value="PUTATIVE (DUF1639)-RELATED"/>
    <property type="match status" value="1"/>
</dbReference>
<evidence type="ECO:0000256" key="1">
    <source>
        <dbReference type="SAM" id="MobiDB-lite"/>
    </source>
</evidence>
<evidence type="ECO:0000313" key="2">
    <source>
        <dbReference type="EMBL" id="OIV93129.1"/>
    </source>
</evidence>
<protein>
    <recommendedName>
        <fullName evidence="4">DUF1639 family protein</fullName>
    </recommendedName>
</protein>
<keyword evidence="3" id="KW-1185">Reference proteome</keyword>
<dbReference type="EMBL" id="CM007378">
    <property type="protein sequence ID" value="OIV93129.1"/>
    <property type="molecule type" value="Genomic_DNA"/>
</dbReference>